<evidence type="ECO:0000313" key="2">
    <source>
        <dbReference type="Proteomes" id="UP001054837"/>
    </source>
</evidence>
<gene>
    <name evidence="1" type="ORF">CDAR_319941</name>
</gene>
<sequence length="122" mass="14016">MNNPTILFRIRAVTIPVVVLRKSQKVFDRLPLNSITTTEQAFLGRASSFYFFSFPLGTQNPFVHNKIDLVFFLTSKNLCEAEREKKEFGFCPRNPHYDAVISKWICNSFPSCVMSFTEGHST</sequence>
<comment type="caution">
    <text evidence="1">The sequence shown here is derived from an EMBL/GenBank/DDBJ whole genome shotgun (WGS) entry which is preliminary data.</text>
</comment>
<name>A0AAV4M7Z1_9ARAC</name>
<reference evidence="1 2" key="1">
    <citation type="submission" date="2021-06" db="EMBL/GenBank/DDBJ databases">
        <title>Caerostris darwini draft genome.</title>
        <authorList>
            <person name="Kono N."/>
            <person name="Arakawa K."/>
        </authorList>
    </citation>
    <scope>NUCLEOTIDE SEQUENCE [LARGE SCALE GENOMIC DNA]</scope>
</reference>
<keyword evidence="2" id="KW-1185">Reference proteome</keyword>
<evidence type="ECO:0000313" key="1">
    <source>
        <dbReference type="EMBL" id="GIX68365.1"/>
    </source>
</evidence>
<organism evidence="1 2">
    <name type="scientific">Caerostris darwini</name>
    <dbReference type="NCBI Taxonomy" id="1538125"/>
    <lineage>
        <taxon>Eukaryota</taxon>
        <taxon>Metazoa</taxon>
        <taxon>Ecdysozoa</taxon>
        <taxon>Arthropoda</taxon>
        <taxon>Chelicerata</taxon>
        <taxon>Arachnida</taxon>
        <taxon>Araneae</taxon>
        <taxon>Araneomorphae</taxon>
        <taxon>Entelegynae</taxon>
        <taxon>Araneoidea</taxon>
        <taxon>Araneidae</taxon>
        <taxon>Caerostris</taxon>
    </lineage>
</organism>
<proteinExistence type="predicted"/>
<dbReference type="EMBL" id="BPLQ01000176">
    <property type="protein sequence ID" value="GIX68365.1"/>
    <property type="molecule type" value="Genomic_DNA"/>
</dbReference>
<protein>
    <submittedName>
        <fullName evidence="1">Uncharacterized protein</fullName>
    </submittedName>
</protein>
<dbReference type="AlphaFoldDB" id="A0AAV4M7Z1"/>
<dbReference type="Proteomes" id="UP001054837">
    <property type="component" value="Unassembled WGS sequence"/>
</dbReference>
<accession>A0AAV4M7Z1</accession>